<feature type="domain" description="BCAS3 WD40" evidence="2">
    <location>
        <begin position="80"/>
        <end position="442"/>
    </location>
</feature>
<dbReference type="InterPro" id="IPR048382">
    <property type="entry name" value="BCAS3_WD40"/>
</dbReference>
<dbReference type="Pfam" id="PF21034">
    <property type="entry name" value="BCAS3_WD40"/>
    <property type="match status" value="1"/>
</dbReference>
<feature type="compositionally biased region" description="Low complexity" evidence="1">
    <location>
        <begin position="611"/>
        <end position="621"/>
    </location>
</feature>
<evidence type="ECO:0000313" key="4">
    <source>
        <dbReference type="Proteomes" id="UP000593567"/>
    </source>
</evidence>
<protein>
    <recommendedName>
        <fullName evidence="2">BCAS3 WD40 domain-containing protein</fullName>
    </recommendedName>
</protein>
<dbReference type="GO" id="GO:0042594">
    <property type="term" value="P:response to starvation"/>
    <property type="evidence" value="ECO:0007669"/>
    <property type="project" value="TreeGrafter"/>
</dbReference>
<proteinExistence type="predicted"/>
<dbReference type="SUPFAM" id="SSF50978">
    <property type="entry name" value="WD40 repeat-like"/>
    <property type="match status" value="1"/>
</dbReference>
<organism evidence="3 4">
    <name type="scientific">Bugula neritina</name>
    <name type="common">Brown bryozoan</name>
    <name type="synonym">Sertularia neritina</name>
    <dbReference type="NCBI Taxonomy" id="10212"/>
    <lineage>
        <taxon>Eukaryota</taxon>
        <taxon>Metazoa</taxon>
        <taxon>Spiralia</taxon>
        <taxon>Lophotrochozoa</taxon>
        <taxon>Bryozoa</taxon>
        <taxon>Gymnolaemata</taxon>
        <taxon>Cheilostomatida</taxon>
        <taxon>Flustrina</taxon>
        <taxon>Buguloidea</taxon>
        <taxon>Bugulidae</taxon>
        <taxon>Bugula</taxon>
    </lineage>
</organism>
<comment type="caution">
    <text evidence="3">The sequence shown here is derived from an EMBL/GenBank/DDBJ whole genome shotgun (WGS) entry which is preliminary data.</text>
</comment>
<dbReference type="InterPro" id="IPR045142">
    <property type="entry name" value="BCAS3-like"/>
</dbReference>
<dbReference type="OrthoDB" id="25778at2759"/>
<dbReference type="PANTHER" id="PTHR13268">
    <property type="entry name" value="BREAST CARCINOMA AMPLIFIED SEQUENCE 3"/>
    <property type="match status" value="1"/>
</dbReference>
<name>A0A7J7J268_BUGNE</name>
<sequence>MARPNSRNSISGMSPSPKFIRPVGVSEKSTLENVVNFVSEVVPQSSSVASDKECILWVKIESLTHPLFPERNDERKDGVLPMLIIIGYANGAQIWQLHPNGDAQELLSLRQGPVKVFSIIYRVNASEPEHLVASAEETKRGSPPYSCLKLSPLLGGETVLKFSFKTSINDIHHNAEYLIVTLEEKILGYNINTLDPVFTIAGCFLSTGPNVNPIALGPLWLAYASNKIVNHVKSEGEVDTEAALSYTASALNTAKHLAKGVSQISGSIFESFSHKSSREGSANSGQSAGVVTVVDCKALSSMEHTFELTSSSSGEGVISHFRALPRSVAHLKFDYSGTLLFTACEEGQNFHIYRLLADISGSKQACVHHLYVLHRGDTYAQVLDATFSIDSRWVAVCTARGTTHVFPINPYGGKCTANTHTGQYVLNKSTKYYRSAGLEEYKLPIIRRSATPPKSDYFQDSFHHKFNGGCLENPRLRRNSATLDVGEPLVKIRLCRATPHVTNKHIPNKNVAAHFLPMQGRPRRHSFGSRTPPARESLYIVGDDGDLVEYLLDPHPPRDVERITESTEVQLSVTARSQWLLRRAHCDKERSILTPTIYPGYNRNSAKYGSKDSISSDSSIKSNDDRQWLSQVESMTYSGPNRRLWMGPQFVFKTYNNNSVVVSADSPALFPVNTSEIPAASICDKTDLDSLPINEDISPTPPITMPSHHRAQHPSGEGTRSRHGSSMDEIFIEAGSFEPSPGYGIIFDAFDHPTHFPFSGGGVSSHTSDLLAEAMVEDPSLASESLGSRDLMMFPSG</sequence>
<dbReference type="GO" id="GO:0006914">
    <property type="term" value="P:autophagy"/>
    <property type="evidence" value="ECO:0007669"/>
    <property type="project" value="InterPro"/>
</dbReference>
<dbReference type="EMBL" id="VXIV02003212">
    <property type="protein sequence ID" value="KAF6019784.1"/>
    <property type="molecule type" value="Genomic_DNA"/>
</dbReference>
<keyword evidence="4" id="KW-1185">Reference proteome</keyword>
<accession>A0A7J7J268</accession>
<feature type="region of interest" description="Disordered" evidence="1">
    <location>
        <begin position="604"/>
        <end position="625"/>
    </location>
</feature>
<dbReference type="Proteomes" id="UP000593567">
    <property type="component" value="Unassembled WGS sequence"/>
</dbReference>
<reference evidence="3" key="1">
    <citation type="submission" date="2020-06" db="EMBL/GenBank/DDBJ databases">
        <title>Draft genome of Bugula neritina, a colonial animal packing powerful symbionts and potential medicines.</title>
        <authorList>
            <person name="Rayko M."/>
        </authorList>
    </citation>
    <scope>NUCLEOTIDE SEQUENCE [LARGE SCALE GENOMIC DNA]</scope>
    <source>
        <strain evidence="3">Kwan_BN1</strain>
    </source>
</reference>
<gene>
    <name evidence="3" type="ORF">EB796_021909</name>
</gene>
<evidence type="ECO:0000256" key="1">
    <source>
        <dbReference type="SAM" id="MobiDB-lite"/>
    </source>
</evidence>
<dbReference type="InterPro" id="IPR036322">
    <property type="entry name" value="WD40_repeat_dom_sf"/>
</dbReference>
<dbReference type="GO" id="GO:0005737">
    <property type="term" value="C:cytoplasm"/>
    <property type="evidence" value="ECO:0007669"/>
    <property type="project" value="TreeGrafter"/>
</dbReference>
<feature type="region of interest" description="Disordered" evidence="1">
    <location>
        <begin position="700"/>
        <end position="724"/>
    </location>
</feature>
<dbReference type="AlphaFoldDB" id="A0A7J7J268"/>
<dbReference type="PANTHER" id="PTHR13268:SF0">
    <property type="entry name" value="BCAS3 MICROTUBULE ASSOCIATED CELL MIGRATION FACTOR"/>
    <property type="match status" value="1"/>
</dbReference>
<evidence type="ECO:0000313" key="3">
    <source>
        <dbReference type="EMBL" id="KAF6019784.1"/>
    </source>
</evidence>
<evidence type="ECO:0000259" key="2">
    <source>
        <dbReference type="Pfam" id="PF21034"/>
    </source>
</evidence>